<organism evidence="7 8">
    <name type="scientific">Sphingobium chungbukense</name>
    <dbReference type="NCBI Taxonomy" id="56193"/>
    <lineage>
        <taxon>Bacteria</taxon>
        <taxon>Pseudomonadati</taxon>
        <taxon>Pseudomonadota</taxon>
        <taxon>Alphaproteobacteria</taxon>
        <taxon>Sphingomonadales</taxon>
        <taxon>Sphingomonadaceae</taxon>
        <taxon>Sphingobium</taxon>
    </lineage>
</organism>
<comment type="caution">
    <text evidence="7">The sequence shown here is derived from an EMBL/GenBank/DDBJ whole genome shotgun (WGS) entry which is preliminary data.</text>
</comment>
<evidence type="ECO:0000256" key="6">
    <source>
        <dbReference type="SAM" id="Phobius"/>
    </source>
</evidence>
<evidence type="ECO:0000313" key="8">
    <source>
        <dbReference type="Proteomes" id="UP000033874"/>
    </source>
</evidence>
<dbReference type="PANTHER" id="PTHR39087:SF2">
    <property type="entry name" value="UPF0104 MEMBRANE PROTEIN MJ1595"/>
    <property type="match status" value="1"/>
</dbReference>
<dbReference type="PATRIC" id="fig|56193.3.peg.4029"/>
<evidence type="ECO:0000256" key="1">
    <source>
        <dbReference type="ARBA" id="ARBA00004651"/>
    </source>
</evidence>
<keyword evidence="4 6" id="KW-1133">Transmembrane helix</keyword>
<feature type="transmembrane region" description="Helical" evidence="6">
    <location>
        <begin position="129"/>
        <end position="147"/>
    </location>
</feature>
<dbReference type="Proteomes" id="UP000033874">
    <property type="component" value="Unassembled WGS sequence"/>
</dbReference>
<accession>A0A0M3AP20</accession>
<keyword evidence="2" id="KW-1003">Cell membrane</keyword>
<evidence type="ECO:0000256" key="3">
    <source>
        <dbReference type="ARBA" id="ARBA00022692"/>
    </source>
</evidence>
<dbReference type="STRING" id="56193.YP76_19135"/>
<evidence type="ECO:0000256" key="4">
    <source>
        <dbReference type="ARBA" id="ARBA00022989"/>
    </source>
</evidence>
<dbReference type="EMBL" id="LBIC01000009">
    <property type="protein sequence ID" value="KKW90676.1"/>
    <property type="molecule type" value="Genomic_DNA"/>
</dbReference>
<sequence length="331" mass="35337">MHSLLHHRRLRVAVQCCIGLALLLLFLRQIDMGAAASILLRAAMPPLVFALFAFALDFLLRAVRFWMLLEAVAGRKLPLRAVPAPFIASFGISDLLPLRAGDVFRLAWFQRQMDLRTGSVLGAMLIERFYDLAALLLLGVALAALHLPAAGGAALIVAALAGMIGAPLVLSRLPAPPPAAPRPATTPGRTLRGRIARAVRDMLATFAILRSPQRVLMLSALSILCWLLEAMLFLGAWNSLGGPLAQWQPPMAAFTASTLGTLVPGLPGHFGTFELFGLAAFTRNGIAADHAAAVLLLAHLLLWAPTALFAILWLPFSGKTAKQPDGLLPQG</sequence>
<dbReference type="InterPro" id="IPR022791">
    <property type="entry name" value="L-PG_synthase/AglD"/>
</dbReference>
<dbReference type="GO" id="GO:0005886">
    <property type="term" value="C:plasma membrane"/>
    <property type="evidence" value="ECO:0007669"/>
    <property type="project" value="UniProtKB-SubCell"/>
</dbReference>
<name>A0A0M3AP20_9SPHN</name>
<evidence type="ECO:0000256" key="2">
    <source>
        <dbReference type="ARBA" id="ARBA00022475"/>
    </source>
</evidence>
<keyword evidence="8" id="KW-1185">Reference proteome</keyword>
<feature type="transmembrane region" description="Helical" evidence="6">
    <location>
        <begin position="12"/>
        <end position="30"/>
    </location>
</feature>
<dbReference type="PANTHER" id="PTHR39087">
    <property type="entry name" value="UPF0104 MEMBRANE PROTEIN MJ1595"/>
    <property type="match status" value="1"/>
</dbReference>
<keyword evidence="3 6" id="KW-0812">Transmembrane</keyword>
<evidence type="ECO:0008006" key="9">
    <source>
        <dbReference type="Google" id="ProtNLM"/>
    </source>
</evidence>
<gene>
    <name evidence="7" type="ORF">YP76_19135</name>
</gene>
<evidence type="ECO:0000256" key="5">
    <source>
        <dbReference type="ARBA" id="ARBA00023136"/>
    </source>
</evidence>
<dbReference type="AlphaFoldDB" id="A0A0M3AP20"/>
<protein>
    <recommendedName>
        <fullName evidence="9">Lysylphosphatidylglycerol synthetase</fullName>
    </recommendedName>
</protein>
<feature type="transmembrane region" description="Helical" evidence="6">
    <location>
        <begin position="215"/>
        <end position="237"/>
    </location>
</feature>
<comment type="subcellular location">
    <subcellularLocation>
        <location evidence="1">Cell membrane</location>
        <topology evidence="1">Multi-pass membrane protein</topology>
    </subcellularLocation>
</comment>
<proteinExistence type="predicted"/>
<reference evidence="7 8" key="1">
    <citation type="submission" date="2015-04" db="EMBL/GenBank/DDBJ databases">
        <title>Genome sequence of aromatic hydrocarbons-degrading Sphingobium chungbukense DJ77.</title>
        <authorList>
            <person name="Kim Y.-C."/>
            <person name="Chae J.-C."/>
        </authorList>
    </citation>
    <scope>NUCLEOTIDE SEQUENCE [LARGE SCALE GENOMIC DNA]</scope>
    <source>
        <strain evidence="7 8">DJ77</strain>
    </source>
</reference>
<keyword evidence="5 6" id="KW-0472">Membrane</keyword>
<dbReference type="Pfam" id="PF03706">
    <property type="entry name" value="LPG_synthase_TM"/>
    <property type="match status" value="1"/>
</dbReference>
<evidence type="ECO:0000313" key="7">
    <source>
        <dbReference type="EMBL" id="KKW90676.1"/>
    </source>
</evidence>
<dbReference type="RefSeq" id="WP_046765176.1">
    <property type="nucleotide sequence ID" value="NZ_LBIC01000009.1"/>
</dbReference>
<feature type="transmembrane region" description="Helical" evidence="6">
    <location>
        <begin position="42"/>
        <end position="60"/>
    </location>
</feature>
<feature type="transmembrane region" description="Helical" evidence="6">
    <location>
        <begin position="291"/>
        <end position="314"/>
    </location>
</feature>